<accession>A0A1J7I647</accession>
<feature type="compositionally biased region" description="Basic and acidic residues" evidence="1">
    <location>
        <begin position="10"/>
        <end position="26"/>
    </location>
</feature>
<dbReference type="AlphaFoldDB" id="A0A1J7I647"/>
<dbReference type="Proteomes" id="UP000182658">
    <property type="component" value="Unassembled WGS sequence"/>
</dbReference>
<keyword evidence="3" id="KW-1185">Reference proteome</keyword>
<feature type="region of interest" description="Disordered" evidence="1">
    <location>
        <begin position="1"/>
        <end position="26"/>
    </location>
</feature>
<dbReference type="InParanoid" id="A0A1J7I647"/>
<proteinExistence type="predicted"/>
<organism evidence="2 3">
    <name type="scientific">Coniochaeta ligniaria NRRL 30616</name>
    <dbReference type="NCBI Taxonomy" id="1408157"/>
    <lineage>
        <taxon>Eukaryota</taxon>
        <taxon>Fungi</taxon>
        <taxon>Dikarya</taxon>
        <taxon>Ascomycota</taxon>
        <taxon>Pezizomycotina</taxon>
        <taxon>Sordariomycetes</taxon>
        <taxon>Sordariomycetidae</taxon>
        <taxon>Coniochaetales</taxon>
        <taxon>Coniochaetaceae</taxon>
        <taxon>Coniochaeta</taxon>
    </lineage>
</organism>
<protein>
    <submittedName>
        <fullName evidence="2">Uncharacterized protein</fullName>
    </submittedName>
</protein>
<gene>
    <name evidence="2" type="ORF">CONLIGDRAFT_649940</name>
</gene>
<name>A0A1J7I647_9PEZI</name>
<reference evidence="2 3" key="1">
    <citation type="submission" date="2016-10" db="EMBL/GenBank/DDBJ databases">
        <title>Draft genome sequence of Coniochaeta ligniaria NRRL30616, a lignocellulolytic fungus for bioabatement of inhibitors in plant biomass hydrolysates.</title>
        <authorList>
            <consortium name="DOE Joint Genome Institute"/>
            <person name="Jimenez D.J."/>
            <person name="Hector R.E."/>
            <person name="Riley R."/>
            <person name="Sun H."/>
            <person name="Grigoriev I.V."/>
            <person name="Van Elsas J.D."/>
            <person name="Nichols N.N."/>
        </authorList>
    </citation>
    <scope>NUCLEOTIDE SEQUENCE [LARGE SCALE GENOMIC DNA]</scope>
    <source>
        <strain evidence="2 3">NRRL 30616</strain>
    </source>
</reference>
<sequence>MIGDAQLPRRYREMTSDCETKPENGRRSFAPFVPAGNSFSWQQSAYPYNPLNPPFNRETAFEDKPYYTGRLLFSRCGNKNIRVCQEPCYKSTSHNALAVWKTTSEDSYLVFLASLPCPDAFVLELPIIGQPGWRMKKTTA</sequence>
<evidence type="ECO:0000256" key="1">
    <source>
        <dbReference type="SAM" id="MobiDB-lite"/>
    </source>
</evidence>
<evidence type="ECO:0000313" key="2">
    <source>
        <dbReference type="EMBL" id="OIW23111.1"/>
    </source>
</evidence>
<evidence type="ECO:0000313" key="3">
    <source>
        <dbReference type="Proteomes" id="UP000182658"/>
    </source>
</evidence>
<dbReference type="EMBL" id="KV875108">
    <property type="protein sequence ID" value="OIW23111.1"/>
    <property type="molecule type" value="Genomic_DNA"/>
</dbReference>